<dbReference type="AlphaFoldDB" id="A0A8J5HXB8"/>
<evidence type="ECO:0000256" key="3">
    <source>
        <dbReference type="ARBA" id="ARBA00022448"/>
    </source>
</evidence>
<evidence type="ECO:0000313" key="11">
    <source>
        <dbReference type="EMBL" id="KAG6538031.1"/>
    </source>
</evidence>
<reference evidence="11 12" key="1">
    <citation type="submission" date="2020-08" db="EMBL/GenBank/DDBJ databases">
        <title>Plant Genome Project.</title>
        <authorList>
            <person name="Zhang R.-G."/>
        </authorList>
    </citation>
    <scope>NUCLEOTIDE SEQUENCE [LARGE SCALE GENOMIC DNA]</scope>
    <source>
        <tissue evidence="11">Rhizome</tissue>
    </source>
</reference>
<evidence type="ECO:0000259" key="10">
    <source>
        <dbReference type="Pfam" id="PF03900"/>
    </source>
</evidence>
<dbReference type="InterPro" id="IPR022418">
    <property type="entry name" value="Porphobilinogen_deaminase_C"/>
</dbReference>
<dbReference type="EMBL" id="JACMSC010000001">
    <property type="protein sequence ID" value="KAG6538031.1"/>
    <property type="molecule type" value="Genomic_DNA"/>
</dbReference>
<dbReference type="Gene3D" id="1.50.40.10">
    <property type="entry name" value="Mitochondrial carrier domain"/>
    <property type="match status" value="1"/>
</dbReference>
<evidence type="ECO:0000256" key="8">
    <source>
        <dbReference type="PROSITE-ProRule" id="PRU00282"/>
    </source>
</evidence>
<dbReference type="GO" id="GO:0033014">
    <property type="term" value="P:tetrapyrrole biosynthetic process"/>
    <property type="evidence" value="ECO:0007669"/>
    <property type="project" value="InterPro"/>
</dbReference>
<protein>
    <recommendedName>
        <fullName evidence="10">Porphobilinogen deaminase C-terminal domain-containing protein</fullName>
    </recommendedName>
</protein>
<keyword evidence="12" id="KW-1185">Reference proteome</keyword>
<name>A0A8J5HXB8_ZINOF</name>
<sequence>MLLTIAQGAIGIACRGVDDKMANCIASLNHHYTQLADVCERAFLETLDWSCRTPIAGHAHRDTDGYCVLRCLINSSDGKRALETSKKGLYALDDMVAMGKDIGRVTFKSLPGFLQLKLKSLDECLWKEETQQEMMGGGEKKRSDLTLSYAANHFSTSGASVAVATTVTHPFDVVKVRLQMQLAGQRGPLVGMGTIFSQMVKNEGPRSLYLGLGPAVTRSLIYGGLRLGLYEPSKYVLDHLIGSTNIIVKIASGAFSGAIATGLTNPMEVLKHIFPKVRLQMNSSSQMGPLREIHRIVSHEGLKAFWKGVGPAMARASCLTASQMATYDESKQALLKWSPLEEGFGLHLMYNEFLRETSGARTYRNTLHCGYQVVVTEGFGALYKGGFATFARLGPQTAITFIVYEKLRELAGMRAIG</sequence>
<dbReference type="GO" id="GO:0004418">
    <property type="term" value="F:hydroxymethylbilane synthase activity"/>
    <property type="evidence" value="ECO:0007669"/>
    <property type="project" value="InterPro"/>
</dbReference>
<organism evidence="11 12">
    <name type="scientific">Zingiber officinale</name>
    <name type="common">Ginger</name>
    <name type="synonym">Amomum zingiber</name>
    <dbReference type="NCBI Taxonomy" id="94328"/>
    <lineage>
        <taxon>Eukaryota</taxon>
        <taxon>Viridiplantae</taxon>
        <taxon>Streptophyta</taxon>
        <taxon>Embryophyta</taxon>
        <taxon>Tracheophyta</taxon>
        <taxon>Spermatophyta</taxon>
        <taxon>Magnoliopsida</taxon>
        <taxon>Liliopsida</taxon>
        <taxon>Zingiberales</taxon>
        <taxon>Zingiberaceae</taxon>
        <taxon>Zingiber</taxon>
    </lineage>
</organism>
<gene>
    <name evidence="11" type="ORF">ZIOFF_003134</name>
</gene>
<dbReference type="SUPFAM" id="SSF103506">
    <property type="entry name" value="Mitochondrial carrier"/>
    <property type="match status" value="1"/>
</dbReference>
<evidence type="ECO:0000256" key="2">
    <source>
        <dbReference type="ARBA" id="ARBA00006375"/>
    </source>
</evidence>
<feature type="repeat" description="Solcar" evidence="8">
    <location>
        <begin position="148"/>
        <end position="236"/>
    </location>
</feature>
<keyword evidence="7 8" id="KW-0472">Membrane</keyword>
<evidence type="ECO:0000256" key="9">
    <source>
        <dbReference type="RuleBase" id="RU000488"/>
    </source>
</evidence>
<keyword evidence="3 9" id="KW-0813">Transport</keyword>
<dbReference type="Proteomes" id="UP000734854">
    <property type="component" value="Unassembled WGS sequence"/>
</dbReference>
<dbReference type="InterPro" id="IPR036803">
    <property type="entry name" value="Porphobilinogen_deaminase_C_sf"/>
</dbReference>
<dbReference type="Gene3D" id="3.30.160.40">
    <property type="entry name" value="Porphobilinogen deaminase, C-terminal domain"/>
    <property type="match status" value="1"/>
</dbReference>
<evidence type="ECO:0000313" key="12">
    <source>
        <dbReference type="Proteomes" id="UP000734854"/>
    </source>
</evidence>
<keyword evidence="5" id="KW-0677">Repeat</keyword>
<feature type="domain" description="Porphobilinogen deaminase C-terminal" evidence="10">
    <location>
        <begin position="39"/>
        <end position="103"/>
    </location>
</feature>
<dbReference type="Pfam" id="PF00153">
    <property type="entry name" value="Mito_carr"/>
    <property type="match status" value="3"/>
</dbReference>
<dbReference type="Pfam" id="PF03900">
    <property type="entry name" value="Porphobil_deamC"/>
    <property type="match status" value="1"/>
</dbReference>
<keyword evidence="6" id="KW-1133">Transmembrane helix</keyword>
<comment type="subcellular location">
    <subcellularLocation>
        <location evidence="1">Membrane</location>
        <topology evidence="1">Multi-pass membrane protein</topology>
    </subcellularLocation>
</comment>
<dbReference type="InterPro" id="IPR018108">
    <property type="entry name" value="MCP_transmembrane"/>
</dbReference>
<evidence type="ECO:0000256" key="1">
    <source>
        <dbReference type="ARBA" id="ARBA00004141"/>
    </source>
</evidence>
<dbReference type="GO" id="GO:0016020">
    <property type="term" value="C:membrane"/>
    <property type="evidence" value="ECO:0007669"/>
    <property type="project" value="UniProtKB-SubCell"/>
</dbReference>
<feature type="repeat" description="Solcar" evidence="8">
    <location>
        <begin position="244"/>
        <end position="333"/>
    </location>
</feature>
<comment type="caution">
    <text evidence="11">The sequence shown here is derived from an EMBL/GenBank/DDBJ whole genome shotgun (WGS) entry which is preliminary data.</text>
</comment>
<dbReference type="PANTHER" id="PTHR45618">
    <property type="entry name" value="MITOCHONDRIAL DICARBOXYLATE CARRIER-RELATED"/>
    <property type="match status" value="1"/>
</dbReference>
<evidence type="ECO:0000256" key="7">
    <source>
        <dbReference type="ARBA" id="ARBA00023136"/>
    </source>
</evidence>
<keyword evidence="4 8" id="KW-0812">Transmembrane</keyword>
<accession>A0A8J5HXB8</accession>
<dbReference type="SUPFAM" id="SSF54782">
    <property type="entry name" value="Porphobilinogen deaminase (hydroxymethylbilane synthase), C-terminal domain"/>
    <property type="match status" value="1"/>
</dbReference>
<dbReference type="InterPro" id="IPR050391">
    <property type="entry name" value="Mito_Metabolite_Transporter"/>
</dbReference>
<evidence type="ECO:0000256" key="6">
    <source>
        <dbReference type="ARBA" id="ARBA00022989"/>
    </source>
</evidence>
<evidence type="ECO:0000256" key="5">
    <source>
        <dbReference type="ARBA" id="ARBA00022737"/>
    </source>
</evidence>
<evidence type="ECO:0000256" key="4">
    <source>
        <dbReference type="ARBA" id="ARBA00022692"/>
    </source>
</evidence>
<comment type="similarity">
    <text evidence="2 9">Belongs to the mitochondrial carrier (TC 2.A.29) family.</text>
</comment>
<dbReference type="PROSITE" id="PS50920">
    <property type="entry name" value="SOLCAR"/>
    <property type="match status" value="3"/>
</dbReference>
<feature type="repeat" description="Solcar" evidence="8">
    <location>
        <begin position="337"/>
        <end position="410"/>
    </location>
</feature>
<dbReference type="InterPro" id="IPR023395">
    <property type="entry name" value="MCP_dom_sf"/>
</dbReference>
<proteinExistence type="inferred from homology"/>